<dbReference type="STRING" id="796604.A0A2X0MHZ0"/>
<dbReference type="AlphaFoldDB" id="A0A2X0MHZ0"/>
<feature type="transmembrane region" description="Helical" evidence="2">
    <location>
        <begin position="112"/>
        <end position="131"/>
    </location>
</feature>
<keyword evidence="2" id="KW-0472">Membrane</keyword>
<feature type="region of interest" description="Disordered" evidence="1">
    <location>
        <begin position="364"/>
        <end position="410"/>
    </location>
</feature>
<keyword evidence="5" id="KW-1185">Reference proteome</keyword>
<dbReference type="Pfam" id="PF20152">
    <property type="entry name" value="DUF6534"/>
    <property type="match status" value="1"/>
</dbReference>
<evidence type="ECO:0000256" key="1">
    <source>
        <dbReference type="SAM" id="MobiDB-lite"/>
    </source>
</evidence>
<dbReference type="PANTHER" id="PTHR40465:SF1">
    <property type="entry name" value="DUF6534 DOMAIN-CONTAINING PROTEIN"/>
    <property type="match status" value="1"/>
</dbReference>
<dbReference type="PANTHER" id="PTHR40465">
    <property type="entry name" value="CHROMOSOME 1, WHOLE GENOME SHOTGUN SEQUENCE"/>
    <property type="match status" value="1"/>
</dbReference>
<evidence type="ECO:0000259" key="3">
    <source>
        <dbReference type="Pfam" id="PF20152"/>
    </source>
</evidence>
<evidence type="ECO:0000313" key="4">
    <source>
        <dbReference type="EMBL" id="SGY81497.1"/>
    </source>
</evidence>
<feature type="transmembrane region" description="Helical" evidence="2">
    <location>
        <begin position="182"/>
        <end position="201"/>
    </location>
</feature>
<dbReference type="EMBL" id="FQNC01000049">
    <property type="protein sequence ID" value="SGY81497.1"/>
    <property type="molecule type" value="Genomic_DNA"/>
</dbReference>
<feature type="transmembrane region" description="Helical" evidence="2">
    <location>
        <begin position="138"/>
        <end position="162"/>
    </location>
</feature>
<name>A0A2X0MHZ0_9BASI</name>
<evidence type="ECO:0000256" key="2">
    <source>
        <dbReference type="SAM" id="Phobius"/>
    </source>
</evidence>
<feature type="compositionally biased region" description="Low complexity" evidence="1">
    <location>
        <begin position="379"/>
        <end position="396"/>
    </location>
</feature>
<organism evidence="4 5">
    <name type="scientific">Microbotryum silenes-dioicae</name>
    <dbReference type="NCBI Taxonomy" id="796604"/>
    <lineage>
        <taxon>Eukaryota</taxon>
        <taxon>Fungi</taxon>
        <taxon>Dikarya</taxon>
        <taxon>Basidiomycota</taxon>
        <taxon>Pucciniomycotina</taxon>
        <taxon>Microbotryomycetes</taxon>
        <taxon>Microbotryales</taxon>
        <taxon>Microbotryaceae</taxon>
        <taxon>Microbotryum</taxon>
    </lineage>
</organism>
<proteinExistence type="predicted"/>
<keyword evidence="2" id="KW-1133">Transmembrane helix</keyword>
<gene>
    <name evidence="4" type="primary">BQ5605_C009g05502</name>
    <name evidence="4" type="ORF">BQ5605_C009G05502</name>
</gene>
<feature type="transmembrane region" description="Helical" evidence="2">
    <location>
        <begin position="67"/>
        <end position="92"/>
    </location>
</feature>
<feature type="domain" description="DUF6534" evidence="3">
    <location>
        <begin position="186"/>
        <end position="274"/>
    </location>
</feature>
<dbReference type="InterPro" id="IPR045339">
    <property type="entry name" value="DUF6534"/>
</dbReference>
<feature type="transmembrane region" description="Helical" evidence="2">
    <location>
        <begin position="229"/>
        <end position="253"/>
    </location>
</feature>
<keyword evidence="2" id="KW-0812">Transmembrane</keyword>
<reference evidence="4 5" key="1">
    <citation type="submission" date="2016-11" db="EMBL/GenBank/DDBJ databases">
        <authorList>
            <person name="Jaros S."/>
            <person name="Januszkiewicz K."/>
            <person name="Wedrychowicz H."/>
        </authorList>
    </citation>
    <scope>NUCLEOTIDE SEQUENCE [LARGE SCALE GENOMIC DNA]</scope>
</reference>
<accession>A0A2X0MHZ0</accession>
<protein>
    <submittedName>
        <fullName evidence="4">BQ5605_C009g05502 protein</fullName>
    </submittedName>
</protein>
<sequence length="410" mass="44947">MASPAPPDKLPAFDNSIGAFVSPGFVPKLPFRTKAASRSHPSSLYSTTQCFTYHLRFHRTDRLVYKVVVYGLFVLDTMHSAFCCMTIYWWAVTHYTDPAVLSISPWTFTVDPAVTATATIICQAFFAYRIYVISGRSFFVPVLIMTLSVLQFGFGVASSFMIHFLDSKFSRFHEFTYGVETWLVSAACADILITIFLVYYLRRASSTIEYSKTHTVIARIIRRTIETNALTMLVAVTDAILFSTGPGLAWHVIPNFLLVKLYFNSLLVSLVNRPSLTTPNGSDQFLGHGTDGEAGVGDTRWSGYTTSLKGGSPIISTGGSSFATAVHHRPQITVQTQSVIECEKAHPYTHAANAVSGGAMLESSPIEEEERFEALQPGSNPASPTTANANTDTNSNGRTGSRIPLSWASR</sequence>
<evidence type="ECO:0000313" key="5">
    <source>
        <dbReference type="Proteomes" id="UP000249464"/>
    </source>
</evidence>
<dbReference type="Proteomes" id="UP000249464">
    <property type="component" value="Unassembled WGS sequence"/>
</dbReference>